<comment type="caution">
    <text evidence="3">The sequence shown here is derived from an EMBL/GenBank/DDBJ whole genome shotgun (WGS) entry which is preliminary data.</text>
</comment>
<dbReference type="AlphaFoldDB" id="A0AAW4J454"/>
<dbReference type="EMBL" id="JAGFOT010000003">
    <property type="protein sequence ID" value="MBO3657229.1"/>
    <property type="molecule type" value="Genomic_DNA"/>
</dbReference>
<dbReference type="PROSITE" id="PS51257">
    <property type="entry name" value="PROKAR_LIPOPROTEIN"/>
    <property type="match status" value="1"/>
</dbReference>
<organism evidence="3 4">
    <name type="scientific">Acinetobacter haemolyticus</name>
    <dbReference type="NCBI Taxonomy" id="29430"/>
    <lineage>
        <taxon>Bacteria</taxon>
        <taxon>Pseudomonadati</taxon>
        <taxon>Pseudomonadota</taxon>
        <taxon>Gammaproteobacteria</taxon>
        <taxon>Moraxellales</taxon>
        <taxon>Moraxellaceae</taxon>
        <taxon>Acinetobacter</taxon>
    </lineage>
</organism>
<gene>
    <name evidence="3" type="ORF">J5N55_03890</name>
</gene>
<dbReference type="RefSeq" id="WP_208463843.1">
    <property type="nucleotide sequence ID" value="NZ_JAGFOT010000003.1"/>
</dbReference>
<name>A0AAW4J454_ACIHA</name>
<evidence type="ECO:0008006" key="5">
    <source>
        <dbReference type="Google" id="ProtNLM"/>
    </source>
</evidence>
<reference evidence="3" key="1">
    <citation type="submission" date="2021-03" db="EMBL/GenBank/DDBJ databases">
        <title>Acinetobacter spp. whole-genome sequenced from Terengganu.</title>
        <authorList>
            <person name="Mohd Rani F."/>
        </authorList>
    </citation>
    <scope>NUCLEOTIDE SEQUENCE</scope>
    <source>
        <strain evidence="3">AC1502</strain>
    </source>
</reference>
<proteinExistence type="predicted"/>
<sequence>MQFYKKKLLSFFVLSTVSLLGCGGGGNSTNTSSTHENPTTTPETNNSLLNKDLQYGKFVLSNTGINSLNSLELTPFFNKSTTTFSANENKKNWNLTIASPDNEPGINKEIESLFTFSFDPNDSTKISSVYFFTNEAVIYCNENCENTYQYEISKEENGKTYFIFKANGQALGSKKYQYEKKNEFSENATINGEVKFEINPIWPVFQTDNRFKVLSSKNNLEINNQKVELISMNDTRDYRDTEILELLFKLNGKIQEIKFRSDKFYYYTEYQSPFTEDNLHIYQAKWDKDYILKINEDTGIQSLKFFENTFNAPFGFIAGPELKISGTFEREVPYGKVTTTNNEVFTIDNFLPYSKNQYKYFHFFNASEGINLNVRYDVVTKNINLAFQNPKTGFHSNLREKWNCEMINENCAGITIDEPKGIITFNNVLLTDGRKLNGELKNVGLSTIPKY</sequence>
<feature type="region of interest" description="Disordered" evidence="1">
    <location>
        <begin position="27"/>
        <end position="47"/>
    </location>
</feature>
<evidence type="ECO:0000256" key="2">
    <source>
        <dbReference type="SAM" id="SignalP"/>
    </source>
</evidence>
<accession>A0AAW4J454</accession>
<evidence type="ECO:0000313" key="4">
    <source>
        <dbReference type="Proteomes" id="UP000670925"/>
    </source>
</evidence>
<feature type="compositionally biased region" description="Low complexity" evidence="1">
    <location>
        <begin position="28"/>
        <end position="47"/>
    </location>
</feature>
<evidence type="ECO:0000256" key="1">
    <source>
        <dbReference type="SAM" id="MobiDB-lite"/>
    </source>
</evidence>
<feature type="chain" id="PRO_5043621629" description="Lipoprotein" evidence="2">
    <location>
        <begin position="22"/>
        <end position="451"/>
    </location>
</feature>
<protein>
    <recommendedName>
        <fullName evidence="5">Lipoprotein</fullName>
    </recommendedName>
</protein>
<feature type="signal peptide" evidence="2">
    <location>
        <begin position="1"/>
        <end position="21"/>
    </location>
</feature>
<evidence type="ECO:0000313" key="3">
    <source>
        <dbReference type="EMBL" id="MBO3657229.1"/>
    </source>
</evidence>
<keyword evidence="2" id="KW-0732">Signal</keyword>
<dbReference type="Proteomes" id="UP000670925">
    <property type="component" value="Unassembled WGS sequence"/>
</dbReference>